<name>A0A838XV19_9GAMM</name>
<dbReference type="InterPro" id="IPR036779">
    <property type="entry name" value="LysM_dom_sf"/>
</dbReference>
<feature type="domain" description="LysM" evidence="1">
    <location>
        <begin position="36"/>
        <end position="80"/>
    </location>
</feature>
<dbReference type="SMART" id="SM00257">
    <property type="entry name" value="LysM"/>
    <property type="match status" value="1"/>
</dbReference>
<organism evidence="2 3">
    <name type="scientific">SAR86 cluster bacterium</name>
    <dbReference type="NCBI Taxonomy" id="2030880"/>
    <lineage>
        <taxon>Bacteria</taxon>
        <taxon>Pseudomonadati</taxon>
        <taxon>Pseudomonadota</taxon>
        <taxon>Gammaproteobacteria</taxon>
        <taxon>SAR86 cluster</taxon>
    </lineage>
</organism>
<dbReference type="InterPro" id="IPR050570">
    <property type="entry name" value="Cell_wall_metabolism_enzyme"/>
</dbReference>
<proteinExistence type="predicted"/>
<dbReference type="PANTHER" id="PTHR21666">
    <property type="entry name" value="PEPTIDASE-RELATED"/>
    <property type="match status" value="1"/>
</dbReference>
<evidence type="ECO:0000313" key="2">
    <source>
        <dbReference type="EMBL" id="MBA4692521.1"/>
    </source>
</evidence>
<dbReference type="Pfam" id="PF01476">
    <property type="entry name" value="LysM"/>
    <property type="match status" value="1"/>
</dbReference>
<dbReference type="PROSITE" id="PS51782">
    <property type="entry name" value="LYSM"/>
    <property type="match status" value="1"/>
</dbReference>
<dbReference type="GO" id="GO:0004222">
    <property type="term" value="F:metalloendopeptidase activity"/>
    <property type="evidence" value="ECO:0007669"/>
    <property type="project" value="TreeGrafter"/>
</dbReference>
<dbReference type="InterPro" id="IPR018392">
    <property type="entry name" value="LysM"/>
</dbReference>
<dbReference type="SUPFAM" id="SSF51261">
    <property type="entry name" value="Duplicated hybrid motif"/>
    <property type="match status" value="1"/>
</dbReference>
<dbReference type="EMBL" id="JACETL010000017">
    <property type="protein sequence ID" value="MBA4692521.1"/>
    <property type="molecule type" value="Genomic_DNA"/>
</dbReference>
<dbReference type="Proteomes" id="UP000551848">
    <property type="component" value="Unassembled WGS sequence"/>
</dbReference>
<dbReference type="InterPro" id="IPR011055">
    <property type="entry name" value="Dup_hybrid_motif"/>
</dbReference>
<evidence type="ECO:0000259" key="1">
    <source>
        <dbReference type="PROSITE" id="PS51782"/>
    </source>
</evidence>
<dbReference type="Pfam" id="PF01551">
    <property type="entry name" value="Peptidase_M23"/>
    <property type="match status" value="1"/>
</dbReference>
<dbReference type="PROSITE" id="PS51257">
    <property type="entry name" value="PROKAR_LIPOPROTEIN"/>
    <property type="match status" value="1"/>
</dbReference>
<dbReference type="AlphaFoldDB" id="A0A838XV19"/>
<reference evidence="2 3" key="1">
    <citation type="submission" date="2020-06" db="EMBL/GenBank/DDBJ databases">
        <title>Dysbiosis in marine aquaculture revealed through microbiome analysis: reverse ecology for environmental sustainability.</title>
        <authorList>
            <person name="Haro-Moreno J.M."/>
            <person name="Coutinho F.H."/>
            <person name="Zaragoza-Solas A."/>
            <person name="Picazo A."/>
            <person name="Almagro-Moreno S."/>
            <person name="Lopez-Perez M."/>
        </authorList>
    </citation>
    <scope>NUCLEOTIDE SEQUENCE [LARGE SCALE GENOMIC DNA]</scope>
    <source>
        <strain evidence="2">MCMED-G41</strain>
    </source>
</reference>
<evidence type="ECO:0000313" key="3">
    <source>
        <dbReference type="Proteomes" id="UP000551848"/>
    </source>
</evidence>
<dbReference type="InterPro" id="IPR016047">
    <property type="entry name" value="M23ase_b-sheet_dom"/>
</dbReference>
<gene>
    <name evidence="2" type="ORF">H2072_02095</name>
</gene>
<accession>A0A838XV19</accession>
<dbReference type="Gene3D" id="3.10.350.10">
    <property type="entry name" value="LysM domain"/>
    <property type="match status" value="1"/>
</dbReference>
<dbReference type="CDD" id="cd12797">
    <property type="entry name" value="M23_peptidase"/>
    <property type="match status" value="1"/>
</dbReference>
<dbReference type="Gene3D" id="2.70.70.10">
    <property type="entry name" value="Glucose Permease (Domain IIA)"/>
    <property type="match status" value="1"/>
</dbReference>
<protein>
    <submittedName>
        <fullName evidence="2">Peptidoglycan DD-metalloendopeptidase family protein</fullName>
    </submittedName>
</protein>
<comment type="caution">
    <text evidence="2">The sequence shown here is derived from an EMBL/GenBank/DDBJ whole genome shotgun (WGS) entry which is preliminary data.</text>
</comment>
<sequence>MIKNYLIFFIFVISSCSSLNSLKETYQKFLPNSQTSFYVVQPGDSLWSIALKLNIDQKVLITRNNLNKPYVIYPKQKLLISVVDNLDLSIDSNSSKQWHHPLNADFQSSNIDDEWIVFKQPRGTPIFSIESGKVEVSGPDVPGYGNLVMISHPNNYLSIYAHCDKLFVEQGDEVDRGSIVAQIGSTESPLPLLKFQLRKDGKPIESDKINFIF</sequence>
<dbReference type="PANTHER" id="PTHR21666:SF270">
    <property type="entry name" value="MUREIN HYDROLASE ACTIVATOR ENVC"/>
    <property type="match status" value="1"/>
</dbReference>
<dbReference type="CDD" id="cd00118">
    <property type="entry name" value="LysM"/>
    <property type="match status" value="1"/>
</dbReference>